<dbReference type="GO" id="GO:0005886">
    <property type="term" value="C:plasma membrane"/>
    <property type="evidence" value="ECO:0007669"/>
    <property type="project" value="UniProtKB-ARBA"/>
</dbReference>
<evidence type="ECO:0000259" key="11">
    <source>
        <dbReference type="PROSITE" id="PS50110"/>
    </source>
</evidence>
<dbReference type="CDD" id="cd00130">
    <property type="entry name" value="PAS"/>
    <property type="match status" value="2"/>
</dbReference>
<dbReference type="NCBIfam" id="TIGR00229">
    <property type="entry name" value="sensory_box"/>
    <property type="match status" value="2"/>
</dbReference>
<keyword evidence="4" id="KW-0808">Transferase</keyword>
<dbReference type="InterPro" id="IPR029150">
    <property type="entry name" value="dCache_3"/>
</dbReference>
<dbReference type="Pfam" id="PF08447">
    <property type="entry name" value="PAS_3"/>
    <property type="match status" value="1"/>
</dbReference>
<dbReference type="GO" id="GO:0009927">
    <property type="term" value="F:histidine phosphotransfer kinase activity"/>
    <property type="evidence" value="ECO:0007669"/>
    <property type="project" value="TreeGrafter"/>
</dbReference>
<evidence type="ECO:0000259" key="10">
    <source>
        <dbReference type="PROSITE" id="PS50109"/>
    </source>
</evidence>
<dbReference type="InterPro" id="IPR000014">
    <property type="entry name" value="PAS"/>
</dbReference>
<feature type="domain" description="Response regulatory" evidence="11">
    <location>
        <begin position="1182"/>
        <end position="1305"/>
    </location>
</feature>
<dbReference type="PROSITE" id="PS50113">
    <property type="entry name" value="PAC"/>
    <property type="match status" value="2"/>
</dbReference>
<evidence type="ECO:0000256" key="1">
    <source>
        <dbReference type="ARBA" id="ARBA00000085"/>
    </source>
</evidence>
<dbReference type="InterPro" id="IPR005467">
    <property type="entry name" value="His_kinase_dom"/>
</dbReference>
<dbReference type="InterPro" id="IPR003661">
    <property type="entry name" value="HisK_dim/P_dom"/>
</dbReference>
<feature type="domain" description="PAC" evidence="13">
    <location>
        <begin position="450"/>
        <end position="503"/>
    </location>
</feature>
<evidence type="ECO:0000256" key="5">
    <source>
        <dbReference type="ARBA" id="ARBA00022777"/>
    </source>
</evidence>
<dbReference type="Pfam" id="PF00072">
    <property type="entry name" value="Response_reg"/>
    <property type="match status" value="1"/>
</dbReference>
<dbReference type="PRINTS" id="PR00344">
    <property type="entry name" value="BCTRLSENSOR"/>
</dbReference>
<dbReference type="PANTHER" id="PTHR43047">
    <property type="entry name" value="TWO-COMPONENT HISTIDINE PROTEIN KINASE"/>
    <property type="match status" value="1"/>
</dbReference>
<dbReference type="Pfam" id="PF01590">
    <property type="entry name" value="GAF"/>
    <property type="match status" value="1"/>
</dbReference>
<dbReference type="Proteomes" id="UP000216101">
    <property type="component" value="Unassembled WGS sequence"/>
</dbReference>
<reference evidence="15" key="1">
    <citation type="submission" date="2017-05" db="EMBL/GenBank/DDBJ databases">
        <authorList>
            <person name="Barney B.M."/>
        </authorList>
    </citation>
    <scope>NUCLEOTIDE SEQUENCE [LARGE SCALE GENOMIC DNA]</scope>
    <source>
        <strain evidence="15">PSBB022</strain>
    </source>
</reference>
<dbReference type="PANTHER" id="PTHR43047:SF72">
    <property type="entry name" value="OSMOSENSING HISTIDINE PROTEIN KINASE SLN1"/>
    <property type="match status" value="1"/>
</dbReference>
<dbReference type="InterPro" id="IPR029016">
    <property type="entry name" value="GAF-like_dom_sf"/>
</dbReference>
<dbReference type="SMART" id="SM00448">
    <property type="entry name" value="REC"/>
    <property type="match status" value="1"/>
</dbReference>
<dbReference type="InterPro" id="IPR011006">
    <property type="entry name" value="CheY-like_superfamily"/>
</dbReference>
<dbReference type="InterPro" id="IPR013655">
    <property type="entry name" value="PAS_fold_3"/>
</dbReference>
<dbReference type="Pfam" id="PF00512">
    <property type="entry name" value="HisKA"/>
    <property type="match status" value="1"/>
</dbReference>
<feature type="transmembrane region" description="Helical" evidence="9">
    <location>
        <begin position="327"/>
        <end position="347"/>
    </location>
</feature>
<evidence type="ECO:0000256" key="8">
    <source>
        <dbReference type="PROSITE-ProRule" id="PRU00169"/>
    </source>
</evidence>
<dbReference type="SUPFAM" id="SSF55874">
    <property type="entry name" value="ATPase domain of HSP90 chaperone/DNA topoisomerase II/histidine kinase"/>
    <property type="match status" value="1"/>
</dbReference>
<keyword evidence="15" id="KW-1185">Reference proteome</keyword>
<dbReference type="InterPro" id="IPR003018">
    <property type="entry name" value="GAF"/>
</dbReference>
<dbReference type="InterPro" id="IPR001610">
    <property type="entry name" value="PAC"/>
</dbReference>
<evidence type="ECO:0000256" key="7">
    <source>
        <dbReference type="ARBA" id="ARBA00023136"/>
    </source>
</evidence>
<dbReference type="InterPro" id="IPR001789">
    <property type="entry name" value="Sig_transdc_resp-reg_receiver"/>
</dbReference>
<keyword evidence="9" id="KW-0812">Transmembrane</keyword>
<evidence type="ECO:0000256" key="4">
    <source>
        <dbReference type="ARBA" id="ARBA00022679"/>
    </source>
</evidence>
<feature type="modified residue" description="4-aspartylphosphate" evidence="8">
    <location>
        <position position="1231"/>
    </location>
</feature>
<sequence length="1317" mass="147424">MPVIRKGWYAWLPWLAAAVLALAFAGFMRADVQLHQQVWQERIALWTQRHNETVTNHSRDMTQQAMLLAQLIARDSDVLALVREAQQHFVAERGRLSAPLTSAARDKLRLKLDDYWLGMRDLGVPRLSIYVAPGAISFLRMHLPERAGDSVGAVRPMIQQTFSSGLPSWGLDIARSGSGPSAVLPIMANADQTGAVVAVLEVGMASLAQGSAISDIHIATFLQKNAVEQLLWDSARQNLHRANPTTVEDWRLESTNDPLLHDWWNRGKIAINRQGQLLYHDQQVYLASWIPIMQVGVPLAESPMAALVWHDISADYSRYHATITRVIAKWSAALAVALLLLAGFIYLQRRYLQQVILDHREQLQAEHNQTEQARQRLALALRSSDSGFWEWDIVNDRARFSPEWRQLCGLGPESPNSLDLDEWMSRVHPADKRASYSDIIRHIKGETPMYENEYRLRIHDGSYKWILTRGKVVEWQANGRAALVLGVYSDITQRKNTELISIRQQAALHSLNEIASLSGVDPDAQLKRALSLGARYLGLSTGVISAIKEDSYRVRVAFCSQSQRDLVPLSNRLMDNYCSLTVAARDVVAEDDIPTSDQRQHPAYRLTQVESYIGAPLWMNGEVCGTLAFSSRKTRHHQYDALDKDFVRLLARWISSVVERWQQDIDKKVIIERFHKLSERLPGFLFQYQMRPDGSSFFPYASAGIKNIYNVEPEDVIESAECVFSVIHPDDVGWIGEAISLSASKLTPFVTTFRVNHPILGMIWAHFESLPEPLPDGGVLWNGYASDVTPLKETELKLKETNALRKAILDAANIAIISADSQGFIKTFNMGAELMLGYRADEIIDRQTPLLFHLESEIADYAQQLARELGYAVTPGFDTFIAKAREGTDDEREWLYVRKDGSRFPVLLTVSALRDSENNITGYMGIARDISEIKRIDQMKTEFISTVSHELRTPLTAISGALGIIANGMAGNLSEQAQRMIQIAYSNSHRLIYLVNDLLDMEKLVAGKMHFEMQPHSLRQLIMQSMEENTAFAEQYDVTYVLADDTDVQVVVDEQRLLQVLANYLSNAAKFSPANEVVSIKVELGFGRVRVSVSDKGPGVSEEFLPRLFQKFSQADSSDSRQKGGTGLGLAICKEIIERMGGSLGVEPSAAQGACFYFELPCEDATQKVPASRIEPVKNKPHLLIVEDDQATAEILSALLPGEHYDIDCAATGQAALELLQLRDYDLMTLDLNLPDMTGIDIVRYVRDTELKQAATGAPLPIIIVSGDLAPAKQALVQSGLLTDVYWQSKPLSYLEFDRLLNRVLTPAVDKTPEDSL</sequence>
<feature type="domain" description="PAS" evidence="12">
    <location>
        <begin position="801"/>
        <end position="847"/>
    </location>
</feature>
<evidence type="ECO:0000259" key="13">
    <source>
        <dbReference type="PROSITE" id="PS50113"/>
    </source>
</evidence>
<evidence type="ECO:0000259" key="12">
    <source>
        <dbReference type="PROSITE" id="PS50112"/>
    </source>
</evidence>
<dbReference type="InterPro" id="IPR035965">
    <property type="entry name" value="PAS-like_dom_sf"/>
</dbReference>
<dbReference type="Gene3D" id="3.30.565.10">
    <property type="entry name" value="Histidine kinase-like ATPase, C-terminal domain"/>
    <property type="match status" value="1"/>
</dbReference>
<evidence type="ECO:0000256" key="6">
    <source>
        <dbReference type="ARBA" id="ARBA00023012"/>
    </source>
</evidence>
<dbReference type="SMART" id="SM00065">
    <property type="entry name" value="GAF"/>
    <property type="match status" value="1"/>
</dbReference>
<feature type="domain" description="Histidine kinase" evidence="10">
    <location>
        <begin position="946"/>
        <end position="1164"/>
    </location>
</feature>
<dbReference type="SMART" id="SM00387">
    <property type="entry name" value="HATPase_c"/>
    <property type="match status" value="1"/>
</dbReference>
<feature type="domain" description="PAC" evidence="13">
    <location>
        <begin position="890"/>
        <end position="942"/>
    </location>
</feature>
<keyword evidence="7 9" id="KW-0472">Membrane</keyword>
<dbReference type="GO" id="GO:0000155">
    <property type="term" value="F:phosphorelay sensor kinase activity"/>
    <property type="evidence" value="ECO:0007669"/>
    <property type="project" value="InterPro"/>
</dbReference>
<dbReference type="SUPFAM" id="SSF52172">
    <property type="entry name" value="CheY-like"/>
    <property type="match status" value="1"/>
</dbReference>
<dbReference type="SMART" id="SM00388">
    <property type="entry name" value="HisKA"/>
    <property type="match status" value="1"/>
</dbReference>
<dbReference type="CDD" id="cd00082">
    <property type="entry name" value="HisKA"/>
    <property type="match status" value="1"/>
</dbReference>
<dbReference type="EMBL" id="NHNI01000001">
    <property type="protein sequence ID" value="OZY87764.1"/>
    <property type="molecule type" value="Genomic_DNA"/>
</dbReference>
<keyword evidence="3 8" id="KW-0597">Phosphoprotein</keyword>
<dbReference type="SUPFAM" id="SSF55785">
    <property type="entry name" value="PYP-like sensor domain (PAS domain)"/>
    <property type="match status" value="3"/>
</dbReference>
<evidence type="ECO:0000256" key="2">
    <source>
        <dbReference type="ARBA" id="ARBA00012438"/>
    </source>
</evidence>
<dbReference type="CDD" id="cd16922">
    <property type="entry name" value="HATPase_EvgS-ArcB-TorS-like"/>
    <property type="match status" value="1"/>
</dbReference>
<evidence type="ECO:0000313" key="15">
    <source>
        <dbReference type="Proteomes" id="UP000216101"/>
    </source>
</evidence>
<keyword evidence="6" id="KW-0902">Two-component regulatory system</keyword>
<organism evidence="14 15">
    <name type="scientific">Cellvibrio mixtus</name>
    <dbReference type="NCBI Taxonomy" id="39650"/>
    <lineage>
        <taxon>Bacteria</taxon>
        <taxon>Pseudomonadati</taxon>
        <taxon>Pseudomonadota</taxon>
        <taxon>Gammaproteobacteria</taxon>
        <taxon>Cellvibrionales</taxon>
        <taxon>Cellvibrionaceae</taxon>
        <taxon>Cellvibrio</taxon>
    </lineage>
</organism>
<name>A0A266QCY7_9GAMM</name>
<keyword evidence="9" id="KW-1133">Transmembrane helix</keyword>
<proteinExistence type="predicted"/>
<dbReference type="Gene3D" id="3.30.450.20">
    <property type="entry name" value="PAS domain"/>
    <property type="match status" value="3"/>
</dbReference>
<dbReference type="Gene3D" id="3.30.450.40">
    <property type="match status" value="1"/>
</dbReference>
<dbReference type="InterPro" id="IPR036097">
    <property type="entry name" value="HisK_dim/P_sf"/>
</dbReference>
<dbReference type="FunFam" id="3.30.565.10:FF:000006">
    <property type="entry name" value="Sensor histidine kinase WalK"/>
    <property type="match status" value="1"/>
</dbReference>
<dbReference type="InterPro" id="IPR036890">
    <property type="entry name" value="HATPase_C_sf"/>
</dbReference>
<dbReference type="PROSITE" id="PS50112">
    <property type="entry name" value="PAS"/>
    <property type="match status" value="1"/>
</dbReference>
<keyword evidence="5 14" id="KW-0418">Kinase</keyword>
<dbReference type="RefSeq" id="WP_094985107.1">
    <property type="nucleotide sequence ID" value="NZ_NHNI01000001.1"/>
</dbReference>
<dbReference type="Pfam" id="PF13426">
    <property type="entry name" value="PAS_9"/>
    <property type="match status" value="1"/>
</dbReference>
<dbReference type="InterPro" id="IPR000700">
    <property type="entry name" value="PAS-assoc_C"/>
</dbReference>
<dbReference type="Pfam" id="PF14827">
    <property type="entry name" value="dCache_3"/>
    <property type="match status" value="1"/>
</dbReference>
<dbReference type="EC" id="2.7.13.3" evidence="2"/>
<dbReference type="PROSITE" id="PS50110">
    <property type="entry name" value="RESPONSE_REGULATORY"/>
    <property type="match status" value="1"/>
</dbReference>
<dbReference type="SMART" id="SM00086">
    <property type="entry name" value="PAC"/>
    <property type="match status" value="2"/>
</dbReference>
<comment type="catalytic activity">
    <reaction evidence="1">
        <text>ATP + protein L-histidine = ADP + protein N-phospho-L-histidine.</text>
        <dbReference type="EC" id="2.7.13.3"/>
    </reaction>
</comment>
<dbReference type="SUPFAM" id="SSF47384">
    <property type="entry name" value="Homodimeric domain of signal transducing histidine kinase"/>
    <property type="match status" value="1"/>
</dbReference>
<dbReference type="FunFam" id="1.10.287.130:FF:000001">
    <property type="entry name" value="Two-component sensor histidine kinase"/>
    <property type="match status" value="1"/>
</dbReference>
<dbReference type="Pfam" id="PF02518">
    <property type="entry name" value="HATPase_c"/>
    <property type="match status" value="1"/>
</dbReference>
<protein>
    <recommendedName>
        <fullName evidence="2">histidine kinase</fullName>
        <ecNumber evidence="2">2.7.13.3</ecNumber>
    </recommendedName>
</protein>
<dbReference type="PROSITE" id="PS50109">
    <property type="entry name" value="HIS_KIN"/>
    <property type="match status" value="1"/>
</dbReference>
<dbReference type="Gene3D" id="1.10.287.130">
    <property type="match status" value="1"/>
</dbReference>
<accession>A0A266QCY7</accession>
<evidence type="ECO:0000313" key="14">
    <source>
        <dbReference type="EMBL" id="OZY87764.1"/>
    </source>
</evidence>
<dbReference type="SMART" id="SM00091">
    <property type="entry name" value="PAS"/>
    <property type="match status" value="3"/>
</dbReference>
<comment type="caution">
    <text evidence="14">The sequence shown here is derived from an EMBL/GenBank/DDBJ whole genome shotgun (WGS) entry which is preliminary data.</text>
</comment>
<dbReference type="SUPFAM" id="SSF55781">
    <property type="entry name" value="GAF domain-like"/>
    <property type="match status" value="1"/>
</dbReference>
<dbReference type="Gene3D" id="3.40.50.2300">
    <property type="match status" value="1"/>
</dbReference>
<evidence type="ECO:0000256" key="3">
    <source>
        <dbReference type="ARBA" id="ARBA00022553"/>
    </source>
</evidence>
<dbReference type="InterPro" id="IPR003594">
    <property type="entry name" value="HATPase_dom"/>
</dbReference>
<dbReference type="InterPro" id="IPR004358">
    <property type="entry name" value="Sig_transdc_His_kin-like_C"/>
</dbReference>
<evidence type="ECO:0000256" key="9">
    <source>
        <dbReference type="SAM" id="Phobius"/>
    </source>
</evidence>
<gene>
    <name evidence="14" type="ORF">CBP51_12635</name>
</gene>